<reference evidence="3" key="1">
    <citation type="submission" date="2020-11" db="EMBL/GenBank/DDBJ databases">
        <title>Sequencing the genomes of 1000 actinobacteria strains.</title>
        <authorList>
            <person name="Klenk H.-P."/>
        </authorList>
    </citation>
    <scope>NUCLEOTIDE SEQUENCE</scope>
    <source>
        <strain evidence="3">DSM 43175</strain>
    </source>
</reference>
<dbReference type="SUPFAM" id="SSF55811">
    <property type="entry name" value="Nudix"/>
    <property type="match status" value="1"/>
</dbReference>
<dbReference type="GO" id="GO:0006754">
    <property type="term" value="P:ATP biosynthetic process"/>
    <property type="evidence" value="ECO:0007669"/>
    <property type="project" value="TreeGrafter"/>
</dbReference>
<dbReference type="EC" id="3.6.1.55" evidence="3"/>
<keyword evidence="1 3" id="KW-0378">Hydrolase</keyword>
<accession>A0A931DRV4</accession>
<dbReference type="CDD" id="cd07040">
    <property type="entry name" value="HP"/>
    <property type="match status" value="1"/>
</dbReference>
<dbReference type="SMART" id="SM00855">
    <property type="entry name" value="PGAM"/>
    <property type="match status" value="1"/>
</dbReference>
<dbReference type="SUPFAM" id="SSF53254">
    <property type="entry name" value="Phosphoglycerate mutase-like"/>
    <property type="match status" value="1"/>
</dbReference>
<dbReference type="AlphaFoldDB" id="A0A931DRV4"/>
<evidence type="ECO:0000313" key="3">
    <source>
        <dbReference type="EMBL" id="MBG6092666.1"/>
    </source>
</evidence>
<dbReference type="CDD" id="cd03673">
    <property type="entry name" value="NUDIX_Ap6A_hydrolase"/>
    <property type="match status" value="1"/>
</dbReference>
<feature type="domain" description="Nudix hydrolase" evidence="2">
    <location>
        <begin position="5"/>
        <end position="136"/>
    </location>
</feature>
<name>A0A931DRV4_9ACTN</name>
<gene>
    <name evidence="3" type="ORF">IW256_006779</name>
</gene>
<dbReference type="EMBL" id="JADOUA010000001">
    <property type="protein sequence ID" value="MBG6092666.1"/>
    <property type="molecule type" value="Genomic_DNA"/>
</dbReference>
<dbReference type="InterPro" id="IPR020084">
    <property type="entry name" value="NUDIX_hydrolase_CS"/>
</dbReference>
<proteinExistence type="predicted"/>
<dbReference type="InterPro" id="IPR000086">
    <property type="entry name" value="NUDIX_hydrolase_dom"/>
</dbReference>
<dbReference type="PANTHER" id="PTHR21340:SF0">
    <property type="entry name" value="BIS(5'-NUCLEOSYL)-TETRAPHOSPHATASE [ASYMMETRICAL]"/>
    <property type="match status" value="1"/>
</dbReference>
<dbReference type="RefSeq" id="WP_197014819.1">
    <property type="nucleotide sequence ID" value="NZ_BAABES010000009.1"/>
</dbReference>
<dbReference type="PROSITE" id="PS51462">
    <property type="entry name" value="NUDIX"/>
    <property type="match status" value="1"/>
</dbReference>
<dbReference type="GO" id="GO:0006167">
    <property type="term" value="P:AMP biosynthetic process"/>
    <property type="evidence" value="ECO:0007669"/>
    <property type="project" value="TreeGrafter"/>
</dbReference>
<dbReference type="Pfam" id="PF00293">
    <property type="entry name" value="NUDIX"/>
    <property type="match status" value="1"/>
</dbReference>
<dbReference type="Gene3D" id="3.90.79.10">
    <property type="entry name" value="Nucleoside Triphosphate Pyrophosphohydrolase"/>
    <property type="match status" value="1"/>
</dbReference>
<dbReference type="InterPro" id="IPR051325">
    <property type="entry name" value="Nudix_hydrolase_domain"/>
</dbReference>
<dbReference type="InterPro" id="IPR029033">
    <property type="entry name" value="His_PPase_superfam"/>
</dbReference>
<dbReference type="Pfam" id="PF00300">
    <property type="entry name" value="His_Phos_1"/>
    <property type="match status" value="1"/>
</dbReference>
<sequence length="301" mass="32636">MADGEPIRAAGALLWRDGRDPGSPEVALVHRPKYDDWSFPKGKAKAGEHVLRAVVREVSEETGFAPRLGRRLPSVGYLKDDRPKRVDYWAARCVGSAPGHAVPNDEVDRLDWLPVAEAERRLTYSHDVDLLREFGTGPLHTWPLVILRHATAGEKRLWKEPDELRPLDARGRADAVALAGLLAGYGPARPISSATARCLDTVLPYARRTGAVVVTDPAFTLGETGAERACDRLLELAGDGVPALVCTHGEIVSDLITGLCRRLGEKVPDEPSLRKGAFWTAHLSGGEQGVPSIAALERHAP</sequence>
<dbReference type="Proteomes" id="UP000614047">
    <property type="component" value="Unassembled WGS sequence"/>
</dbReference>
<dbReference type="GO" id="GO:0035539">
    <property type="term" value="F:8-oxo-7,8-dihydrodeoxyguanosine triphosphate pyrophosphatase activity"/>
    <property type="evidence" value="ECO:0007669"/>
    <property type="project" value="UniProtKB-EC"/>
</dbReference>
<dbReference type="Gene3D" id="3.40.50.1240">
    <property type="entry name" value="Phosphoglycerate mutase-like"/>
    <property type="match status" value="1"/>
</dbReference>
<comment type="caution">
    <text evidence="3">The sequence shown here is derived from an EMBL/GenBank/DDBJ whole genome shotgun (WGS) entry which is preliminary data.</text>
</comment>
<evidence type="ECO:0000313" key="4">
    <source>
        <dbReference type="Proteomes" id="UP000614047"/>
    </source>
</evidence>
<organism evidence="3 4">
    <name type="scientific">Actinomadura viridis</name>
    <dbReference type="NCBI Taxonomy" id="58110"/>
    <lineage>
        <taxon>Bacteria</taxon>
        <taxon>Bacillati</taxon>
        <taxon>Actinomycetota</taxon>
        <taxon>Actinomycetes</taxon>
        <taxon>Streptosporangiales</taxon>
        <taxon>Thermomonosporaceae</taxon>
        <taxon>Actinomadura</taxon>
    </lineage>
</organism>
<protein>
    <submittedName>
        <fullName evidence="3">8-oxo-dGTP diphosphatase</fullName>
        <ecNumber evidence="3">3.6.1.55</ecNumber>
    </submittedName>
</protein>
<evidence type="ECO:0000256" key="1">
    <source>
        <dbReference type="ARBA" id="ARBA00022801"/>
    </source>
</evidence>
<dbReference type="GO" id="GO:0004081">
    <property type="term" value="F:bis(5'-nucleosyl)-tetraphosphatase (asymmetrical) activity"/>
    <property type="evidence" value="ECO:0007669"/>
    <property type="project" value="TreeGrafter"/>
</dbReference>
<dbReference type="PANTHER" id="PTHR21340">
    <property type="entry name" value="DIADENOSINE 5,5-P1,P4-TETRAPHOSPHATE PYROPHOSPHOHYDROLASE MUTT"/>
    <property type="match status" value="1"/>
</dbReference>
<dbReference type="InterPro" id="IPR015797">
    <property type="entry name" value="NUDIX_hydrolase-like_dom_sf"/>
</dbReference>
<dbReference type="InterPro" id="IPR013078">
    <property type="entry name" value="His_Pase_superF_clade-1"/>
</dbReference>
<dbReference type="PROSITE" id="PS00893">
    <property type="entry name" value="NUDIX_BOX"/>
    <property type="match status" value="1"/>
</dbReference>
<evidence type="ECO:0000259" key="2">
    <source>
        <dbReference type="PROSITE" id="PS51462"/>
    </source>
</evidence>
<keyword evidence="4" id="KW-1185">Reference proteome</keyword>